<gene>
    <name evidence="1" type="ORF">H0241_04200</name>
</gene>
<evidence type="ECO:0000313" key="2">
    <source>
        <dbReference type="Proteomes" id="UP000558284"/>
    </source>
</evidence>
<dbReference type="Proteomes" id="UP000558284">
    <property type="component" value="Unassembled WGS sequence"/>
</dbReference>
<keyword evidence="2" id="KW-1185">Reference proteome</keyword>
<sequence>MSSIASESLTFLAQSPAGLAEPRQFEPGAGGLIRTEPVVPLLAARGAPVPDTRPALQFDLLYDAPSLDDLMIAAFAPPIVDPSILQFANYAATLEATHVLLANLAAQAGNSDRAVFRGALSVLDQARCDRLVFDNACRALMRG</sequence>
<protein>
    <submittedName>
        <fullName evidence="1">Uncharacterized protein</fullName>
    </submittedName>
</protein>
<dbReference type="InterPro" id="IPR012672">
    <property type="entry name" value="T3SS_YscX"/>
</dbReference>
<dbReference type="EMBL" id="JACDTY010000002">
    <property type="protein sequence ID" value="MBA1139458.1"/>
    <property type="molecule type" value="Genomic_DNA"/>
</dbReference>
<proteinExistence type="predicted"/>
<name>A0A838AY41_9HYPH</name>
<dbReference type="Pfam" id="PF09474">
    <property type="entry name" value="Type_III_YscX"/>
    <property type="match status" value="1"/>
</dbReference>
<reference evidence="1 2" key="1">
    <citation type="submission" date="2020-07" db="EMBL/GenBank/DDBJ databases">
        <title>Definition of the novel symbiovar canariense within Mesorhizobium novociceri, a new species of genus Mesorhizobium nodulating Cicer canariense in the Caldera de Taburiente National Park (La Palma, Canary Islands).</title>
        <authorList>
            <person name="Leon-Barrios M."/>
            <person name="Perez-Yepez J."/>
            <person name="Flores-Felix J.D."/>
            <person name="Ramirez-Baena M.H."/>
            <person name="Pulido-Suarez L."/>
            <person name="Igual J.M."/>
            <person name="Velazquez E."/>
            <person name="Peix A."/>
        </authorList>
    </citation>
    <scope>NUCLEOTIDE SEQUENCE [LARGE SCALE GENOMIC DNA]</scope>
    <source>
        <strain evidence="1 2">CCANP35</strain>
    </source>
</reference>
<accession>A0A838AY41</accession>
<evidence type="ECO:0000313" key="1">
    <source>
        <dbReference type="EMBL" id="MBA1139458.1"/>
    </source>
</evidence>
<dbReference type="AlphaFoldDB" id="A0A838AY41"/>
<dbReference type="RefSeq" id="WP_181056180.1">
    <property type="nucleotide sequence ID" value="NZ_JACDTY010000002.1"/>
</dbReference>
<organism evidence="1 2">
    <name type="scientific">Mesorhizobium neociceri</name>
    <dbReference type="NCBI Taxonomy" id="1307853"/>
    <lineage>
        <taxon>Bacteria</taxon>
        <taxon>Pseudomonadati</taxon>
        <taxon>Pseudomonadota</taxon>
        <taxon>Alphaproteobacteria</taxon>
        <taxon>Hyphomicrobiales</taxon>
        <taxon>Phyllobacteriaceae</taxon>
        <taxon>Mesorhizobium</taxon>
    </lineage>
</organism>
<comment type="caution">
    <text evidence="1">The sequence shown here is derived from an EMBL/GenBank/DDBJ whole genome shotgun (WGS) entry which is preliminary data.</text>
</comment>